<dbReference type="Pfam" id="PF14322">
    <property type="entry name" value="SusD-like_3"/>
    <property type="match status" value="1"/>
</dbReference>
<keyword evidence="4" id="KW-0472">Membrane</keyword>
<evidence type="ECO:0000256" key="4">
    <source>
        <dbReference type="ARBA" id="ARBA00023136"/>
    </source>
</evidence>
<comment type="subcellular location">
    <subcellularLocation>
        <location evidence="1">Cell outer membrane</location>
    </subcellularLocation>
</comment>
<evidence type="ECO:0000259" key="7">
    <source>
        <dbReference type="Pfam" id="PF07980"/>
    </source>
</evidence>
<dbReference type="Gene3D" id="1.25.40.390">
    <property type="match status" value="1"/>
</dbReference>
<evidence type="ECO:0000259" key="8">
    <source>
        <dbReference type="Pfam" id="PF14322"/>
    </source>
</evidence>
<feature type="domain" description="RagB/SusD" evidence="7">
    <location>
        <begin position="332"/>
        <end position="441"/>
    </location>
</feature>
<dbReference type="InterPro" id="IPR033985">
    <property type="entry name" value="SusD-like_N"/>
</dbReference>
<feature type="signal peptide" evidence="6">
    <location>
        <begin position="1"/>
        <end position="21"/>
    </location>
</feature>
<evidence type="ECO:0000313" key="10">
    <source>
        <dbReference type="Proteomes" id="UP000184368"/>
    </source>
</evidence>
<evidence type="ECO:0000256" key="5">
    <source>
        <dbReference type="ARBA" id="ARBA00023237"/>
    </source>
</evidence>
<dbReference type="CDD" id="cd08977">
    <property type="entry name" value="SusD"/>
    <property type="match status" value="1"/>
</dbReference>
<evidence type="ECO:0000256" key="6">
    <source>
        <dbReference type="SAM" id="SignalP"/>
    </source>
</evidence>
<accession>A0A1M5EVH5</accession>
<comment type="similarity">
    <text evidence="2">Belongs to the SusD family.</text>
</comment>
<keyword evidence="5" id="KW-0998">Cell outer membrane</keyword>
<dbReference type="InterPro" id="IPR011990">
    <property type="entry name" value="TPR-like_helical_dom_sf"/>
</dbReference>
<dbReference type="OrthoDB" id="1080118at2"/>
<dbReference type="RefSeq" id="WP_073045142.1">
    <property type="nucleotide sequence ID" value="NZ_FQUO01000012.1"/>
</dbReference>
<feature type="domain" description="SusD-like N-terminal" evidence="8">
    <location>
        <begin position="94"/>
        <end position="235"/>
    </location>
</feature>
<sequence>MNIKKLYIPLLAAGMLLGACSKEKLEPVPQTSLPPSEAFTTATRALQQLNGVYSAFKNGQFAGGRVLVYQDVRGEDFLNLTNNGVTAFLTWNFTVTPTANEVQNAWSAGYAAINRANVVIDGLANSPIDAAVRTAYIGEAKALRALSYFTLLQLYARPYADGNGSQLGLPLRLQAETNIGSQDLARSTVAEVYTQILKDLNEAEPAVLQTHANPTLNATRIHRNTVIALKTRVYLAMGRYADVITEANKIVPASAPFVAASGVPNQLLPSIATVFAPPYVNNEVMFTLPFTTLDLPGTQNGLGHYYNPGPNGNGDFTLNTTGNGIVANTTAWPTTDARRAFNIASGTSTFLRKWPNNPGSAPDWTPVIRYAEVLLNLSEAIARTTSGVDARSLALLNAVRRRSDATVTLAPATNADLISAILTERRIEFLGEGLRTMDITRLLQPFPAKGSVSALPATAPQYIWPIPNPELITNKAITQNTGY</sequence>
<feature type="chain" id="PRO_5012454590" evidence="6">
    <location>
        <begin position="22"/>
        <end position="483"/>
    </location>
</feature>
<keyword evidence="10" id="KW-1185">Reference proteome</keyword>
<reference evidence="9 10" key="1">
    <citation type="submission" date="2016-11" db="EMBL/GenBank/DDBJ databases">
        <authorList>
            <person name="Jaros S."/>
            <person name="Januszkiewicz K."/>
            <person name="Wedrychowicz H."/>
        </authorList>
    </citation>
    <scope>NUCLEOTIDE SEQUENCE [LARGE SCALE GENOMIC DNA]</scope>
    <source>
        <strain evidence="9 10">DSM 26897</strain>
    </source>
</reference>
<evidence type="ECO:0000256" key="1">
    <source>
        <dbReference type="ARBA" id="ARBA00004442"/>
    </source>
</evidence>
<protein>
    <submittedName>
        <fullName evidence="9">SusD family protein</fullName>
    </submittedName>
</protein>
<dbReference type="EMBL" id="FQUO01000012">
    <property type="protein sequence ID" value="SHF83208.1"/>
    <property type="molecule type" value="Genomic_DNA"/>
</dbReference>
<dbReference type="Proteomes" id="UP000184368">
    <property type="component" value="Unassembled WGS sequence"/>
</dbReference>
<dbReference type="GO" id="GO:0009279">
    <property type="term" value="C:cell outer membrane"/>
    <property type="evidence" value="ECO:0007669"/>
    <property type="project" value="UniProtKB-SubCell"/>
</dbReference>
<keyword evidence="3 6" id="KW-0732">Signal</keyword>
<dbReference type="SUPFAM" id="SSF48452">
    <property type="entry name" value="TPR-like"/>
    <property type="match status" value="1"/>
</dbReference>
<dbReference type="Pfam" id="PF07980">
    <property type="entry name" value="SusD_RagB"/>
    <property type="match status" value="1"/>
</dbReference>
<dbReference type="InterPro" id="IPR012944">
    <property type="entry name" value="SusD_RagB_dom"/>
</dbReference>
<dbReference type="STRING" id="1302690.BUE76_04935"/>
<evidence type="ECO:0000256" key="2">
    <source>
        <dbReference type="ARBA" id="ARBA00006275"/>
    </source>
</evidence>
<evidence type="ECO:0000256" key="3">
    <source>
        <dbReference type="ARBA" id="ARBA00022729"/>
    </source>
</evidence>
<evidence type="ECO:0000313" key="9">
    <source>
        <dbReference type="EMBL" id="SHF83208.1"/>
    </source>
</evidence>
<name>A0A1M5EVH5_9BACT</name>
<proteinExistence type="inferred from homology"/>
<dbReference type="AlphaFoldDB" id="A0A1M5EVH5"/>
<organism evidence="9 10">
    <name type="scientific">Cnuella takakiae</name>
    <dbReference type="NCBI Taxonomy" id="1302690"/>
    <lineage>
        <taxon>Bacteria</taxon>
        <taxon>Pseudomonadati</taxon>
        <taxon>Bacteroidota</taxon>
        <taxon>Chitinophagia</taxon>
        <taxon>Chitinophagales</taxon>
        <taxon>Chitinophagaceae</taxon>
        <taxon>Cnuella</taxon>
    </lineage>
</organism>
<gene>
    <name evidence="9" type="ORF">SAMN05444008_112210</name>
</gene>
<dbReference type="PROSITE" id="PS51257">
    <property type="entry name" value="PROKAR_LIPOPROTEIN"/>
    <property type="match status" value="1"/>
</dbReference>